<organism evidence="1 2">
    <name type="scientific">Hibiscus sabdariffa</name>
    <name type="common">roselle</name>
    <dbReference type="NCBI Taxonomy" id="183260"/>
    <lineage>
        <taxon>Eukaryota</taxon>
        <taxon>Viridiplantae</taxon>
        <taxon>Streptophyta</taxon>
        <taxon>Embryophyta</taxon>
        <taxon>Tracheophyta</taxon>
        <taxon>Spermatophyta</taxon>
        <taxon>Magnoliopsida</taxon>
        <taxon>eudicotyledons</taxon>
        <taxon>Gunneridae</taxon>
        <taxon>Pentapetalae</taxon>
        <taxon>rosids</taxon>
        <taxon>malvids</taxon>
        <taxon>Malvales</taxon>
        <taxon>Malvaceae</taxon>
        <taxon>Malvoideae</taxon>
        <taxon>Hibiscus</taxon>
    </lineage>
</organism>
<reference evidence="1 2" key="1">
    <citation type="journal article" date="2024" name="G3 (Bethesda)">
        <title>Genome assembly of Hibiscus sabdariffa L. provides insights into metabolisms of medicinal natural products.</title>
        <authorList>
            <person name="Kim T."/>
        </authorList>
    </citation>
    <scope>NUCLEOTIDE SEQUENCE [LARGE SCALE GENOMIC DNA]</scope>
    <source>
        <strain evidence="1">TK-2024</strain>
        <tissue evidence="1">Old leaves</tissue>
    </source>
</reference>
<keyword evidence="2" id="KW-1185">Reference proteome</keyword>
<accession>A0ABR2TXG2</accession>
<evidence type="ECO:0000313" key="1">
    <source>
        <dbReference type="EMBL" id="KAK9041944.1"/>
    </source>
</evidence>
<proteinExistence type="predicted"/>
<dbReference type="Proteomes" id="UP001396334">
    <property type="component" value="Unassembled WGS sequence"/>
</dbReference>
<name>A0ABR2TXG2_9ROSI</name>
<protein>
    <submittedName>
        <fullName evidence="1">Uncharacterized protein</fullName>
    </submittedName>
</protein>
<dbReference type="EMBL" id="JBBPBN010000004">
    <property type="protein sequence ID" value="KAK9041944.1"/>
    <property type="molecule type" value="Genomic_DNA"/>
</dbReference>
<evidence type="ECO:0000313" key="2">
    <source>
        <dbReference type="Proteomes" id="UP001396334"/>
    </source>
</evidence>
<gene>
    <name evidence="1" type="ORF">V6N11_017030</name>
</gene>
<comment type="caution">
    <text evidence="1">The sequence shown here is derived from an EMBL/GenBank/DDBJ whole genome shotgun (WGS) entry which is preliminary data.</text>
</comment>
<sequence length="73" mass="8065">MPSLPCGQNLVSHSSSLRAIHQGERLEVSPEVVWFFDRVPIVVSILGKWVHVTLPIICVPDSAHLDMHSLVSP</sequence>